<keyword evidence="3 6" id="KW-0812">Transmembrane</keyword>
<keyword evidence="5 6" id="KW-0472">Membrane</keyword>
<feature type="transmembrane region" description="Helical" evidence="6">
    <location>
        <begin position="105"/>
        <end position="126"/>
    </location>
</feature>
<evidence type="ECO:0000313" key="8">
    <source>
        <dbReference type="EMBL" id="KFE36594.1"/>
    </source>
</evidence>
<dbReference type="Gene3D" id="1.20.950.20">
    <property type="entry name" value="Transmembrane di-heme cytochromes, Chain C"/>
    <property type="match status" value="1"/>
</dbReference>
<evidence type="ECO:0000256" key="4">
    <source>
        <dbReference type="ARBA" id="ARBA00022989"/>
    </source>
</evidence>
<dbReference type="PANTHER" id="PTHR30485">
    <property type="entry name" value="NI/FE-HYDROGENASE 1 B-TYPE CYTOCHROME SUBUNIT"/>
    <property type="match status" value="1"/>
</dbReference>
<reference evidence="8 9" key="2">
    <citation type="journal article" date="2015" name="Antonie Van Leeuwenhoek">
        <title>Thioclava indica sp. nov., isolated from surface seawater of the Indian Ocean.</title>
        <authorList>
            <person name="Liu Y."/>
            <person name="Lai Q."/>
            <person name="Du J."/>
            <person name="Xu H."/>
            <person name="Jiang L."/>
            <person name="Shao Z."/>
        </authorList>
    </citation>
    <scope>NUCLEOTIDE SEQUENCE [LARGE SCALE GENOMIC DNA]</scope>
    <source>
        <strain evidence="8 9">13D2W-2</strain>
    </source>
</reference>
<feature type="transmembrane region" description="Helical" evidence="6">
    <location>
        <begin position="157"/>
        <end position="179"/>
    </location>
</feature>
<evidence type="ECO:0000256" key="6">
    <source>
        <dbReference type="SAM" id="Phobius"/>
    </source>
</evidence>
<evidence type="ECO:0000259" key="7">
    <source>
        <dbReference type="Pfam" id="PF01292"/>
    </source>
</evidence>
<comment type="subcellular location">
    <subcellularLocation>
        <location evidence="1">Cell membrane</location>
        <topology evidence="1">Multi-pass membrane protein</topology>
    </subcellularLocation>
</comment>
<dbReference type="EMBL" id="AQRC01000001">
    <property type="protein sequence ID" value="KFE36594.1"/>
    <property type="molecule type" value="Genomic_DNA"/>
</dbReference>
<dbReference type="PATRIC" id="fig|1317124.6.peg.95"/>
<comment type="caution">
    <text evidence="8">The sequence shown here is derived from an EMBL/GenBank/DDBJ whole genome shotgun (WGS) entry which is preliminary data.</text>
</comment>
<dbReference type="STRING" id="1317124.DW2_00510"/>
<dbReference type="Proteomes" id="UP000028607">
    <property type="component" value="Unassembled WGS sequence"/>
</dbReference>
<evidence type="ECO:0000256" key="1">
    <source>
        <dbReference type="ARBA" id="ARBA00004651"/>
    </source>
</evidence>
<protein>
    <submittedName>
        <fullName evidence="8">Cytochrome B561</fullName>
    </submittedName>
</protein>
<dbReference type="GO" id="GO:0009055">
    <property type="term" value="F:electron transfer activity"/>
    <property type="evidence" value="ECO:0007669"/>
    <property type="project" value="InterPro"/>
</dbReference>
<sequence>MAEPRRAQSRILTVWDPLVRLLHWCLVVAFFAAWGLGEWGPNQMTWHFYFGYTVGALVTIRVIWGLVGPRNARFTSFLYKPGEVIAYLRHLPAREPSNWVGHNPLGGWSVLAMLGLLIVQVATGLVSDPQDFINVGPFAQYVPSSISTSLAPSIHELVSTLLLIVVGIHITAIAFYLHWKGENLVKPMITGKKVIDERD</sequence>
<dbReference type="eggNOG" id="COG3658">
    <property type="taxonomic scope" value="Bacteria"/>
</dbReference>
<dbReference type="GO" id="GO:0022904">
    <property type="term" value="P:respiratory electron transport chain"/>
    <property type="evidence" value="ECO:0007669"/>
    <property type="project" value="InterPro"/>
</dbReference>
<feature type="domain" description="Cytochrome b561 bacterial/Ni-hydrogenase" evidence="7">
    <location>
        <begin position="14"/>
        <end position="191"/>
    </location>
</feature>
<feature type="transmembrane region" description="Helical" evidence="6">
    <location>
        <begin position="49"/>
        <end position="67"/>
    </location>
</feature>
<dbReference type="InterPro" id="IPR011577">
    <property type="entry name" value="Cyt_b561_bac/Ni-Hgenase"/>
</dbReference>
<name>A0A085U0U7_9RHOB</name>
<dbReference type="InterPro" id="IPR016174">
    <property type="entry name" value="Di-haem_cyt_TM"/>
</dbReference>
<dbReference type="GO" id="GO:0020037">
    <property type="term" value="F:heme binding"/>
    <property type="evidence" value="ECO:0007669"/>
    <property type="project" value="TreeGrafter"/>
</dbReference>
<dbReference type="PANTHER" id="PTHR30485:SF2">
    <property type="entry name" value="BLL0597 PROTEIN"/>
    <property type="match status" value="1"/>
</dbReference>
<organism evidence="8 9">
    <name type="scientific">Thioclava atlantica</name>
    <dbReference type="NCBI Taxonomy" id="1317124"/>
    <lineage>
        <taxon>Bacteria</taxon>
        <taxon>Pseudomonadati</taxon>
        <taxon>Pseudomonadota</taxon>
        <taxon>Alphaproteobacteria</taxon>
        <taxon>Rhodobacterales</taxon>
        <taxon>Paracoccaceae</taxon>
        <taxon>Thioclava</taxon>
    </lineage>
</organism>
<feature type="transmembrane region" description="Helical" evidence="6">
    <location>
        <begin position="21"/>
        <end position="37"/>
    </location>
</feature>
<dbReference type="InterPro" id="IPR051542">
    <property type="entry name" value="Hydrogenase_cytochrome"/>
</dbReference>
<dbReference type="GO" id="GO:0005886">
    <property type="term" value="C:plasma membrane"/>
    <property type="evidence" value="ECO:0007669"/>
    <property type="project" value="UniProtKB-SubCell"/>
</dbReference>
<dbReference type="SUPFAM" id="SSF81342">
    <property type="entry name" value="Transmembrane di-heme cytochromes"/>
    <property type="match status" value="1"/>
</dbReference>
<dbReference type="RefSeq" id="WP_038142483.1">
    <property type="nucleotide sequence ID" value="NZ_AQRC01000001.1"/>
</dbReference>
<dbReference type="AlphaFoldDB" id="A0A085U0U7"/>
<dbReference type="OrthoDB" id="196472at2"/>
<keyword evidence="4 6" id="KW-1133">Transmembrane helix</keyword>
<evidence type="ECO:0000256" key="3">
    <source>
        <dbReference type="ARBA" id="ARBA00022692"/>
    </source>
</evidence>
<gene>
    <name evidence="8" type="ORF">DW2_00510</name>
</gene>
<proteinExistence type="predicted"/>
<reference evidence="9" key="1">
    <citation type="submission" date="2013-04" db="EMBL/GenBank/DDBJ databases">
        <title>Thioclava sp. 13D2W-2 Genome Sequencing.</title>
        <authorList>
            <person name="Lai Q."/>
            <person name="Li G."/>
            <person name="Shao Z."/>
        </authorList>
    </citation>
    <scope>NUCLEOTIDE SEQUENCE [LARGE SCALE GENOMIC DNA]</scope>
    <source>
        <strain evidence="9">13D2W-2</strain>
    </source>
</reference>
<evidence type="ECO:0000256" key="5">
    <source>
        <dbReference type="ARBA" id="ARBA00023136"/>
    </source>
</evidence>
<evidence type="ECO:0000313" key="9">
    <source>
        <dbReference type="Proteomes" id="UP000028607"/>
    </source>
</evidence>
<keyword evidence="2" id="KW-1003">Cell membrane</keyword>
<accession>A0A085U0U7</accession>
<keyword evidence="9" id="KW-1185">Reference proteome</keyword>
<evidence type="ECO:0000256" key="2">
    <source>
        <dbReference type="ARBA" id="ARBA00022475"/>
    </source>
</evidence>
<dbReference type="Pfam" id="PF01292">
    <property type="entry name" value="Ni_hydr_CYTB"/>
    <property type="match status" value="1"/>
</dbReference>